<sequence>MLVHECATITNEQLSLKKIKHPPLVRLDCAVYATYSIIDGIRYVKRLTNSIPEGETYTVLSREAQALHGVYIAEDYRGVRAFKFCPPDAPLSSPGPITNSYWRSLAGLPDTKRMAIESDGVMVRRILIPGQFRCTDIKHYTRWQNPKHPSDVIDLQSLNKGLSHEHREVWMTSFDCNIEGITGYTVVTDGDLMAKIHAHRPGEEAKFYAEIEQSWPCGLFFYMPLDEGEYLTEICLRHGRAVNSGKEFSNCLVFVTNKGRTTLFGAALSSSDVVSYHKMAVLSSKGSQIYVNDWRFPHLDQIRYVAFDDDASAFEQVPIPSFLVPHFPSVCTRNNGPWFTSSCSMEGLNKITLCRDFSLAHKPIIGMLMDYETGHRECLGRFRFDKTLEKLCLDSDTDLYVGTGRNIWRFLYLDQIVDTPRFEKKHLRWMRIPRDGIMEWWNSYQHSILRHTSFRGQVTTNLDDARL</sequence>
<keyword evidence="2" id="KW-1185">Reference proteome</keyword>
<comment type="caution">
    <text evidence="1">The sequence shown here is derived from an EMBL/GenBank/DDBJ whole genome shotgun (WGS) entry which is preliminary data.</text>
</comment>
<organism evidence="1 2">
    <name type="scientific">Fusarium longipes</name>
    <dbReference type="NCBI Taxonomy" id="694270"/>
    <lineage>
        <taxon>Eukaryota</taxon>
        <taxon>Fungi</taxon>
        <taxon>Dikarya</taxon>
        <taxon>Ascomycota</taxon>
        <taxon>Pezizomycotina</taxon>
        <taxon>Sordariomycetes</taxon>
        <taxon>Hypocreomycetidae</taxon>
        <taxon>Hypocreales</taxon>
        <taxon>Nectriaceae</taxon>
        <taxon>Fusarium</taxon>
    </lineage>
</organism>
<dbReference type="STRING" id="694270.A0A395SXT9"/>
<accession>A0A395SXT9</accession>
<gene>
    <name evidence="1" type="ORF">FLONG3_5013</name>
</gene>
<proteinExistence type="predicted"/>
<dbReference type="EMBL" id="PXOG01000104">
    <property type="protein sequence ID" value="RGP76929.1"/>
    <property type="molecule type" value="Genomic_DNA"/>
</dbReference>
<dbReference type="Proteomes" id="UP000266234">
    <property type="component" value="Unassembled WGS sequence"/>
</dbReference>
<dbReference type="AlphaFoldDB" id="A0A395SXT9"/>
<evidence type="ECO:0000313" key="1">
    <source>
        <dbReference type="EMBL" id="RGP76929.1"/>
    </source>
</evidence>
<protein>
    <submittedName>
        <fullName evidence="1">Uncharacterized protein</fullName>
    </submittedName>
</protein>
<name>A0A395SXT9_9HYPO</name>
<dbReference type="OrthoDB" id="5153231at2759"/>
<evidence type="ECO:0000313" key="2">
    <source>
        <dbReference type="Proteomes" id="UP000266234"/>
    </source>
</evidence>
<reference evidence="1 2" key="1">
    <citation type="journal article" date="2018" name="PLoS Pathog.">
        <title>Evolution of structural diversity of trichothecenes, a family of toxins produced by plant pathogenic and entomopathogenic fungi.</title>
        <authorList>
            <person name="Proctor R.H."/>
            <person name="McCormick S.P."/>
            <person name="Kim H.S."/>
            <person name="Cardoza R.E."/>
            <person name="Stanley A.M."/>
            <person name="Lindo L."/>
            <person name="Kelly A."/>
            <person name="Brown D.W."/>
            <person name="Lee T."/>
            <person name="Vaughan M.M."/>
            <person name="Alexander N.J."/>
            <person name="Busman M."/>
            <person name="Gutierrez S."/>
        </authorList>
    </citation>
    <scope>NUCLEOTIDE SEQUENCE [LARGE SCALE GENOMIC DNA]</scope>
    <source>
        <strain evidence="1 2">NRRL 20695</strain>
    </source>
</reference>